<reference evidence="1 2" key="1">
    <citation type="submission" date="2018-03" db="EMBL/GenBank/DDBJ databases">
        <title>Genome sequencing of Simplicispira sp.</title>
        <authorList>
            <person name="Kim S.-J."/>
            <person name="Heo J."/>
            <person name="Kwon S.-W."/>
        </authorList>
    </citation>
    <scope>NUCLEOTIDE SEQUENCE [LARGE SCALE GENOMIC DNA]</scope>
    <source>
        <strain evidence="1 2">SC1-8</strain>
    </source>
</reference>
<proteinExistence type="predicted"/>
<sequence>MRRREQRQQTVVVWRNAAEIKAHEIKFPITAQRMPDPGGRGLGFGVKSVFSAGQIHVNSYYFNSAI</sequence>
<dbReference type="RefSeq" id="WP_106445742.1">
    <property type="nucleotide sequence ID" value="NZ_CP027669.1"/>
</dbReference>
<accession>A0A2S0MYH6</accession>
<evidence type="ECO:0000313" key="2">
    <source>
        <dbReference type="Proteomes" id="UP000239326"/>
    </source>
</evidence>
<gene>
    <name evidence="1" type="ORF">C6571_05135</name>
</gene>
<dbReference type="KEGG" id="simp:C6571_05135"/>
<protein>
    <submittedName>
        <fullName evidence="1">Uncharacterized protein</fullName>
    </submittedName>
</protein>
<name>A0A2S0MYH6_9BURK</name>
<evidence type="ECO:0000313" key="1">
    <source>
        <dbReference type="EMBL" id="AVO40751.1"/>
    </source>
</evidence>
<dbReference type="Proteomes" id="UP000239326">
    <property type="component" value="Chromosome"/>
</dbReference>
<dbReference type="AlphaFoldDB" id="A0A2S0MYH6"/>
<keyword evidence="2" id="KW-1185">Reference proteome</keyword>
<organism evidence="1 2">
    <name type="scientific">Simplicispira suum</name>
    <dbReference type="NCBI Taxonomy" id="2109915"/>
    <lineage>
        <taxon>Bacteria</taxon>
        <taxon>Pseudomonadati</taxon>
        <taxon>Pseudomonadota</taxon>
        <taxon>Betaproteobacteria</taxon>
        <taxon>Burkholderiales</taxon>
        <taxon>Comamonadaceae</taxon>
        <taxon>Simplicispira</taxon>
    </lineage>
</organism>
<dbReference type="EMBL" id="CP027669">
    <property type="protein sequence ID" value="AVO40751.1"/>
    <property type="molecule type" value="Genomic_DNA"/>
</dbReference>